<keyword evidence="2" id="KW-0472">Membrane</keyword>
<gene>
    <name evidence="3" type="ORF">BJP25_16610</name>
</gene>
<keyword evidence="4" id="KW-1185">Reference proteome</keyword>
<evidence type="ECO:0000313" key="3">
    <source>
        <dbReference type="EMBL" id="OLR93844.1"/>
    </source>
</evidence>
<keyword evidence="2" id="KW-0812">Transmembrane</keyword>
<proteinExistence type="predicted"/>
<feature type="transmembrane region" description="Helical" evidence="2">
    <location>
        <begin position="128"/>
        <end position="152"/>
    </location>
</feature>
<dbReference type="EMBL" id="MKQR01000009">
    <property type="protein sequence ID" value="OLR93844.1"/>
    <property type="molecule type" value="Genomic_DNA"/>
</dbReference>
<organism evidence="3 4">
    <name type="scientific">Actinokineospora bangkokensis</name>
    <dbReference type="NCBI Taxonomy" id="1193682"/>
    <lineage>
        <taxon>Bacteria</taxon>
        <taxon>Bacillati</taxon>
        <taxon>Actinomycetota</taxon>
        <taxon>Actinomycetes</taxon>
        <taxon>Pseudonocardiales</taxon>
        <taxon>Pseudonocardiaceae</taxon>
        <taxon>Actinokineospora</taxon>
    </lineage>
</organism>
<feature type="compositionally biased region" description="Pro residues" evidence="1">
    <location>
        <begin position="157"/>
        <end position="168"/>
    </location>
</feature>
<feature type="transmembrane region" description="Helical" evidence="2">
    <location>
        <begin position="12"/>
        <end position="31"/>
    </location>
</feature>
<evidence type="ECO:0000313" key="4">
    <source>
        <dbReference type="Proteomes" id="UP000186040"/>
    </source>
</evidence>
<reference evidence="3 4" key="1">
    <citation type="submission" date="2016-10" db="EMBL/GenBank/DDBJ databases">
        <title>The Draft Genome Sequence of Actinokineospora bangkokensis 44EHWT reveals the biosynthetic pathway of antifungal compounds Thailandins with unusual extender unit butylmalonyl-CoA.</title>
        <authorList>
            <person name="Greule A."/>
            <person name="Intra B."/>
            <person name="Flemming S."/>
            <person name="Rommel M.G."/>
            <person name="Panbangred W."/>
            <person name="Bechthold A."/>
        </authorList>
    </citation>
    <scope>NUCLEOTIDE SEQUENCE [LARGE SCALE GENOMIC DNA]</scope>
    <source>
        <strain evidence="3 4">44EHW</strain>
    </source>
</reference>
<dbReference type="RefSeq" id="WP_075974744.1">
    <property type="nucleotide sequence ID" value="NZ_MKQR01000009.1"/>
</dbReference>
<keyword evidence="2" id="KW-1133">Transmembrane helix</keyword>
<protein>
    <submittedName>
        <fullName evidence="3">Uncharacterized protein</fullName>
    </submittedName>
</protein>
<name>A0A1Q9LPC4_9PSEU</name>
<dbReference type="AlphaFoldDB" id="A0A1Q9LPC4"/>
<feature type="region of interest" description="Disordered" evidence="1">
    <location>
        <begin position="156"/>
        <end position="188"/>
    </location>
</feature>
<dbReference type="InterPro" id="IPR045927">
    <property type="entry name" value="DUF6346"/>
</dbReference>
<accession>A0A1Q9LPC4</accession>
<dbReference type="STRING" id="1193682.BJP25_16610"/>
<dbReference type="Pfam" id="PF19873">
    <property type="entry name" value="DUF6346"/>
    <property type="match status" value="1"/>
</dbReference>
<dbReference type="OrthoDB" id="3689273at2"/>
<evidence type="ECO:0000256" key="2">
    <source>
        <dbReference type="SAM" id="Phobius"/>
    </source>
</evidence>
<sequence>MTEEKEPRRIRIGLISTTAALMMAATIWPMAAVMERFGIDTNPPNTTRTGTAEVSTCSDNVGYLWLTKTCEARVTWSDDRKVESKRVFAVRDISGTTVDVRLDEQSGKRGGKGKNLYTADYPHRQDSALVFVLFMGFATGGLVLGGLLGALVDRLLPEPPPEKPPPPPFKRKGNRKRKRRRKQRASLR</sequence>
<comment type="caution">
    <text evidence="3">The sequence shown here is derived from an EMBL/GenBank/DDBJ whole genome shotgun (WGS) entry which is preliminary data.</text>
</comment>
<evidence type="ECO:0000256" key="1">
    <source>
        <dbReference type="SAM" id="MobiDB-lite"/>
    </source>
</evidence>
<dbReference type="Proteomes" id="UP000186040">
    <property type="component" value="Unassembled WGS sequence"/>
</dbReference>
<feature type="compositionally biased region" description="Basic residues" evidence="1">
    <location>
        <begin position="169"/>
        <end position="188"/>
    </location>
</feature>